<evidence type="ECO:0000313" key="2">
    <source>
        <dbReference type="EMBL" id="SPP92251.1"/>
    </source>
</evidence>
<dbReference type="EMBL" id="LS398110">
    <property type="protein sequence ID" value="SPP92251.1"/>
    <property type="molecule type" value="Genomic_DNA"/>
</dbReference>
<name>A0A2U3PSU4_9BRAD</name>
<feature type="region of interest" description="Disordered" evidence="1">
    <location>
        <begin position="51"/>
        <end position="71"/>
    </location>
</feature>
<dbReference type="AlphaFoldDB" id="A0A2U3PSU4"/>
<sequence>MNMSPLQQRIATLSDVTTHLITELYELEGLHERVRKAELSVRLLSRFARAPRSASSTCRRRLGSRGHRQQR</sequence>
<evidence type="ECO:0000313" key="3">
    <source>
        <dbReference type="Proteomes" id="UP000246085"/>
    </source>
</evidence>
<gene>
    <name evidence="2" type="ORF">BRAD3257_1111</name>
</gene>
<dbReference type="Proteomes" id="UP000246085">
    <property type="component" value="Chromosome BRAD3257"/>
</dbReference>
<dbReference type="KEGG" id="bvz:BRAD3257_1111"/>
<reference evidence="2 3" key="1">
    <citation type="submission" date="2018-03" db="EMBL/GenBank/DDBJ databases">
        <authorList>
            <person name="Gully D."/>
        </authorList>
    </citation>
    <scope>NUCLEOTIDE SEQUENCE [LARGE SCALE GENOMIC DNA]</scope>
    <source>
        <strain evidence="2">ORS3257</strain>
    </source>
</reference>
<feature type="compositionally biased region" description="Basic residues" evidence="1">
    <location>
        <begin position="58"/>
        <end position="71"/>
    </location>
</feature>
<evidence type="ECO:0000256" key="1">
    <source>
        <dbReference type="SAM" id="MobiDB-lite"/>
    </source>
</evidence>
<proteinExistence type="predicted"/>
<organism evidence="2 3">
    <name type="scientific">Bradyrhizobium vignae</name>
    <dbReference type="NCBI Taxonomy" id="1549949"/>
    <lineage>
        <taxon>Bacteria</taxon>
        <taxon>Pseudomonadati</taxon>
        <taxon>Pseudomonadota</taxon>
        <taxon>Alphaproteobacteria</taxon>
        <taxon>Hyphomicrobiales</taxon>
        <taxon>Nitrobacteraceae</taxon>
        <taxon>Bradyrhizobium</taxon>
    </lineage>
</organism>
<accession>A0A2U3PSU4</accession>
<protein>
    <submittedName>
        <fullName evidence="2">Uncharacterized protein</fullName>
    </submittedName>
</protein>